<evidence type="ECO:0000313" key="2">
    <source>
        <dbReference type="Proteomes" id="UP000070344"/>
    </source>
</evidence>
<name>A0A133V5R0_9EURY</name>
<protein>
    <submittedName>
        <fullName evidence="1">Uncharacterized protein</fullName>
    </submittedName>
</protein>
<dbReference type="EMBL" id="LHXV01000002">
    <property type="protein sequence ID" value="KXB01779.1"/>
    <property type="molecule type" value="Genomic_DNA"/>
</dbReference>
<evidence type="ECO:0000313" key="1">
    <source>
        <dbReference type="EMBL" id="KXB01779.1"/>
    </source>
</evidence>
<accession>A0A133V5R0</accession>
<sequence>MDVEKAKKMELNVHDMREEKDLWRKIWGIYLRTNQVLQEEPTKVWATRNQVLIKKWLFKFKHRLLILGRIQEYNK</sequence>
<proteinExistence type="predicted"/>
<comment type="caution">
    <text evidence="1">The sequence shown here is derived from an EMBL/GenBank/DDBJ whole genome shotgun (WGS) entry which is preliminary data.</text>
</comment>
<dbReference type="Proteomes" id="UP000070344">
    <property type="component" value="Unassembled WGS sequence"/>
</dbReference>
<dbReference type="AlphaFoldDB" id="A0A133V5R0"/>
<reference evidence="1 2" key="1">
    <citation type="journal article" date="2016" name="Sci. Rep.">
        <title>Metabolic traits of an uncultured archaeal lineage -MSBL1- from brine pools of the Red Sea.</title>
        <authorList>
            <person name="Mwirichia R."/>
            <person name="Alam I."/>
            <person name="Rashid M."/>
            <person name="Vinu M."/>
            <person name="Ba-Alawi W."/>
            <person name="Anthony Kamau A."/>
            <person name="Kamanda Ngugi D."/>
            <person name="Goker M."/>
            <person name="Klenk H.P."/>
            <person name="Bajic V."/>
            <person name="Stingl U."/>
        </authorList>
    </citation>
    <scope>NUCLEOTIDE SEQUENCE [LARGE SCALE GENOMIC DNA]</scope>
    <source>
        <strain evidence="1">SCGC-AAA259O05</strain>
    </source>
</reference>
<gene>
    <name evidence="1" type="ORF">AKJ41_00360</name>
</gene>
<keyword evidence="2" id="KW-1185">Reference proteome</keyword>
<organism evidence="1 2">
    <name type="scientific">candidate division MSBL1 archaeon SCGC-AAA259O05</name>
    <dbReference type="NCBI Taxonomy" id="1698271"/>
    <lineage>
        <taxon>Archaea</taxon>
        <taxon>Methanobacteriati</taxon>
        <taxon>Methanobacteriota</taxon>
        <taxon>candidate division MSBL1</taxon>
    </lineage>
</organism>